<protein>
    <recommendedName>
        <fullName evidence="4">Tyr recombinase domain-containing protein</fullName>
    </recommendedName>
</protein>
<dbReference type="Pfam" id="PF00589">
    <property type="entry name" value="Phage_integrase"/>
    <property type="match status" value="1"/>
</dbReference>
<dbReference type="PROSITE" id="PS51898">
    <property type="entry name" value="TYR_RECOMBINASE"/>
    <property type="match status" value="1"/>
</dbReference>
<dbReference type="PANTHER" id="PTHR30349">
    <property type="entry name" value="PHAGE INTEGRASE-RELATED"/>
    <property type="match status" value="1"/>
</dbReference>
<dbReference type="Gene3D" id="1.10.443.10">
    <property type="entry name" value="Intergrase catalytic core"/>
    <property type="match status" value="1"/>
</dbReference>
<dbReference type="InterPro" id="IPR010998">
    <property type="entry name" value="Integrase_recombinase_N"/>
</dbReference>
<dbReference type="GO" id="GO:0006310">
    <property type="term" value="P:DNA recombination"/>
    <property type="evidence" value="ECO:0007669"/>
    <property type="project" value="UniProtKB-KW"/>
</dbReference>
<comment type="caution">
    <text evidence="5">The sequence shown here is derived from an EMBL/GenBank/DDBJ whole genome shotgun (WGS) entry which is preliminary data.</text>
</comment>
<dbReference type="InterPro" id="IPR011010">
    <property type="entry name" value="DNA_brk_join_enz"/>
</dbReference>
<dbReference type="InterPro" id="IPR050090">
    <property type="entry name" value="Tyrosine_recombinase_XerCD"/>
</dbReference>
<accession>A0A8J4DU51</accession>
<dbReference type="GO" id="GO:0015074">
    <property type="term" value="P:DNA integration"/>
    <property type="evidence" value="ECO:0007669"/>
    <property type="project" value="InterPro"/>
</dbReference>
<dbReference type="Proteomes" id="UP000619260">
    <property type="component" value="Unassembled WGS sequence"/>
</dbReference>
<dbReference type="SUPFAM" id="SSF56349">
    <property type="entry name" value="DNA breaking-rejoining enzymes"/>
    <property type="match status" value="1"/>
</dbReference>
<dbReference type="AlphaFoldDB" id="A0A8J4DU51"/>
<reference evidence="5" key="1">
    <citation type="submission" date="2021-01" db="EMBL/GenBank/DDBJ databases">
        <title>Whole genome shotgun sequence of Virgisporangium aliadipatigenens NBRC 105644.</title>
        <authorList>
            <person name="Komaki H."/>
            <person name="Tamura T."/>
        </authorList>
    </citation>
    <scope>NUCLEOTIDE SEQUENCE</scope>
    <source>
        <strain evidence="5">NBRC 105644</strain>
    </source>
</reference>
<evidence type="ECO:0000256" key="1">
    <source>
        <dbReference type="ARBA" id="ARBA00023125"/>
    </source>
</evidence>
<dbReference type="EMBL" id="BOPF01000022">
    <property type="protein sequence ID" value="GIJ48822.1"/>
    <property type="molecule type" value="Genomic_DNA"/>
</dbReference>
<keyword evidence="2" id="KW-0233">DNA recombination</keyword>
<evidence type="ECO:0000256" key="2">
    <source>
        <dbReference type="ARBA" id="ARBA00023172"/>
    </source>
</evidence>
<dbReference type="Gene3D" id="1.10.150.130">
    <property type="match status" value="1"/>
</dbReference>
<dbReference type="InterPro" id="IPR013762">
    <property type="entry name" value="Integrase-like_cat_sf"/>
</dbReference>
<evidence type="ECO:0000259" key="4">
    <source>
        <dbReference type="PROSITE" id="PS51898"/>
    </source>
</evidence>
<sequence>MPEPSITHGSPAYTPERRRPATGRPRAAAIIFPAYAARWHASRAFMWSVETRRRVPGNLAHHLNPAFPGPIAAITTTDVLEWISHRLTGTPPTPKSSMKLYFDLLSTILASAHTDGVIPANPCGPIKVNAAFRGLSGTPRWIPTEAQVLDLLDMVPERYHAALWLGAGQGCRIGEVLAMEDSPHCLDLNRGELHVVQQLQYDNPEHGGFYLKEPKSGSVGTITLDTHVRQVVAHHLRTFGSTAVELVDATTDRPHPRVAKLLFVDSRQRPFHDRRWSEHWTRWRDAAGWPVRHGTFHALRHFCATTMLTNGVDPQHVQRTLRHGSLPFTLRTYVQWLPHHQRPTNVVSTALHQARRLRQSWSRSS</sequence>
<keyword evidence="6" id="KW-1185">Reference proteome</keyword>
<evidence type="ECO:0000313" key="5">
    <source>
        <dbReference type="EMBL" id="GIJ48822.1"/>
    </source>
</evidence>
<dbReference type="CDD" id="cd01189">
    <property type="entry name" value="INT_ICEBs1_C_like"/>
    <property type="match status" value="1"/>
</dbReference>
<feature type="domain" description="Tyr recombinase" evidence="4">
    <location>
        <begin position="137"/>
        <end position="348"/>
    </location>
</feature>
<evidence type="ECO:0000256" key="3">
    <source>
        <dbReference type="SAM" id="MobiDB-lite"/>
    </source>
</evidence>
<gene>
    <name evidence="5" type="ORF">Val02_57080</name>
</gene>
<dbReference type="GO" id="GO:0003677">
    <property type="term" value="F:DNA binding"/>
    <property type="evidence" value="ECO:0007669"/>
    <property type="project" value="UniProtKB-KW"/>
</dbReference>
<feature type="region of interest" description="Disordered" evidence="3">
    <location>
        <begin position="1"/>
        <end position="24"/>
    </location>
</feature>
<evidence type="ECO:0000313" key="6">
    <source>
        <dbReference type="Proteomes" id="UP000619260"/>
    </source>
</evidence>
<organism evidence="5 6">
    <name type="scientific">Virgisporangium aliadipatigenens</name>
    <dbReference type="NCBI Taxonomy" id="741659"/>
    <lineage>
        <taxon>Bacteria</taxon>
        <taxon>Bacillati</taxon>
        <taxon>Actinomycetota</taxon>
        <taxon>Actinomycetes</taxon>
        <taxon>Micromonosporales</taxon>
        <taxon>Micromonosporaceae</taxon>
        <taxon>Virgisporangium</taxon>
    </lineage>
</organism>
<dbReference type="PANTHER" id="PTHR30349:SF88">
    <property type="entry name" value="BLL1584 PROTEIN"/>
    <property type="match status" value="1"/>
</dbReference>
<proteinExistence type="predicted"/>
<name>A0A8J4DU51_9ACTN</name>
<keyword evidence="1" id="KW-0238">DNA-binding</keyword>
<dbReference type="InterPro" id="IPR002104">
    <property type="entry name" value="Integrase_catalytic"/>
</dbReference>